<keyword evidence="7" id="KW-0496">Mitochondrion</keyword>
<protein>
    <recommendedName>
        <fullName evidence="12">Tafazzin family protein</fullName>
    </recommendedName>
</protein>
<dbReference type="GO" id="GO:0047184">
    <property type="term" value="F:1-acylglycerophosphocholine O-acyltransferase activity"/>
    <property type="evidence" value="ECO:0007669"/>
    <property type="project" value="TreeGrafter"/>
</dbReference>
<dbReference type="GO" id="GO:0005741">
    <property type="term" value="C:mitochondrial outer membrane"/>
    <property type="evidence" value="ECO:0007669"/>
    <property type="project" value="UniProtKB-SubCell"/>
</dbReference>
<name>A0A9W8A527_9FUNG</name>
<keyword evidence="8" id="KW-0472">Membrane</keyword>
<evidence type="ECO:0000313" key="15">
    <source>
        <dbReference type="Proteomes" id="UP001150538"/>
    </source>
</evidence>
<evidence type="ECO:0000256" key="1">
    <source>
        <dbReference type="ARBA" id="ARBA00004137"/>
    </source>
</evidence>
<dbReference type="PRINTS" id="PR00979">
    <property type="entry name" value="TAFAZZIN"/>
</dbReference>
<dbReference type="EMBL" id="JANBPU010000013">
    <property type="protein sequence ID" value="KAJ1920459.1"/>
    <property type="molecule type" value="Genomic_DNA"/>
</dbReference>
<evidence type="ECO:0000256" key="8">
    <source>
        <dbReference type="ARBA" id="ARBA00023136"/>
    </source>
</evidence>
<dbReference type="GO" id="GO:0035965">
    <property type="term" value="P:cardiolipin acyl-chain remodeling"/>
    <property type="evidence" value="ECO:0007669"/>
    <property type="project" value="TreeGrafter"/>
</dbReference>
<dbReference type="Pfam" id="PF01553">
    <property type="entry name" value="Acyltransferase"/>
    <property type="match status" value="1"/>
</dbReference>
<evidence type="ECO:0000256" key="10">
    <source>
        <dbReference type="ARBA" id="ARBA00024323"/>
    </source>
</evidence>
<proteinExistence type="inferred from homology"/>
<reference evidence="14" key="1">
    <citation type="submission" date="2022-07" db="EMBL/GenBank/DDBJ databases">
        <title>Phylogenomic reconstructions and comparative analyses of Kickxellomycotina fungi.</title>
        <authorList>
            <person name="Reynolds N.K."/>
            <person name="Stajich J.E."/>
            <person name="Barry K."/>
            <person name="Grigoriev I.V."/>
            <person name="Crous P."/>
            <person name="Smith M.E."/>
        </authorList>
    </citation>
    <scope>NUCLEOTIDE SEQUENCE</scope>
    <source>
        <strain evidence="14">NBRC 100468</strain>
    </source>
</reference>
<dbReference type="InterPro" id="IPR000872">
    <property type="entry name" value="Tafazzin"/>
</dbReference>
<dbReference type="SUPFAM" id="SSF69593">
    <property type="entry name" value="Glycerol-3-phosphate (1)-acyltransferase"/>
    <property type="match status" value="1"/>
</dbReference>
<evidence type="ECO:0000256" key="12">
    <source>
        <dbReference type="RuleBase" id="RU365062"/>
    </source>
</evidence>
<dbReference type="PANTHER" id="PTHR12497:SF0">
    <property type="entry name" value="TAFAZZIN"/>
    <property type="match status" value="1"/>
</dbReference>
<sequence>MSSGDAVEKLNNRQYGPWTLKAQKYFTQQQTSPTAWWWDYASSATLLAVGTAMKGLIACGFYRVYLRNVDKLVATIEDPDRKQPVITYANHLSTMDDPLLWGLMPLRMLRQPDLTRWSLGAKELTFFNPFFAAFFSLGQTIPTMRGSGIYQDAVNIAIKKLNEKKWVHVFPESFCNQKPEIARLKWGVGRMIMESEINPIVIPIYHHGMTDVLPLGQPLPIPRFSPFKRKLLVSVGDPIDFADLLEAWKKERAMLKDDKDKEALDRNTRIKIVEILRVHLNVLKKDGDKFITSENY</sequence>
<comment type="caution">
    <text evidence="14">The sequence shown here is derived from an EMBL/GenBank/DDBJ whole genome shotgun (WGS) entry which is preliminary data.</text>
</comment>
<dbReference type="Proteomes" id="UP001150538">
    <property type="component" value="Unassembled WGS sequence"/>
</dbReference>
<accession>A0A9W8A527</accession>
<dbReference type="GO" id="GO:0005743">
    <property type="term" value="C:mitochondrial inner membrane"/>
    <property type="evidence" value="ECO:0007669"/>
    <property type="project" value="UniProtKB-SubCell"/>
</dbReference>
<evidence type="ECO:0000256" key="5">
    <source>
        <dbReference type="ARBA" id="ARBA00022792"/>
    </source>
</evidence>
<dbReference type="GO" id="GO:0007007">
    <property type="term" value="P:inner mitochondrial membrane organization"/>
    <property type="evidence" value="ECO:0007669"/>
    <property type="project" value="TreeGrafter"/>
</dbReference>
<keyword evidence="3" id="KW-0808">Transferase</keyword>
<gene>
    <name evidence="14" type="primary">TAZ1</name>
    <name evidence="14" type="ORF">H4219_001296</name>
</gene>
<keyword evidence="5" id="KW-0999">Mitochondrion inner membrane</keyword>
<comment type="similarity">
    <text evidence="2 12">Belongs to the taffazin family.</text>
</comment>
<comment type="subcellular location">
    <subcellularLocation>
        <location evidence="1">Mitochondrion inner membrane</location>
        <topology evidence="1">Peripheral membrane protein</topology>
        <orientation evidence="1">Intermembrane side</orientation>
    </subcellularLocation>
    <subcellularLocation>
        <location evidence="10">Mitochondrion outer membrane</location>
        <topology evidence="10">Peripheral membrane protein</topology>
        <orientation evidence="10">Intermembrane side</orientation>
    </subcellularLocation>
</comment>
<evidence type="ECO:0000313" key="14">
    <source>
        <dbReference type="EMBL" id="KAJ1920459.1"/>
    </source>
</evidence>
<comment type="catalytic activity">
    <reaction evidence="11">
        <text>1'-[1,2-diacyl-sn-glycero-3-phospho],3'-[1-acyl-sn-glycero-3-phospho]-glycerol + a 1,2-diacyl-sn-glycero-3-phosphocholine = a cardiolipin + a 1-acyl-sn-glycero-3-phosphocholine</text>
        <dbReference type="Rhea" id="RHEA:33731"/>
        <dbReference type="ChEBI" id="CHEBI:57643"/>
        <dbReference type="ChEBI" id="CHEBI:58168"/>
        <dbReference type="ChEBI" id="CHEBI:62237"/>
        <dbReference type="ChEBI" id="CHEBI:64743"/>
    </reaction>
    <physiologicalReaction direction="left-to-right" evidence="11">
        <dbReference type="Rhea" id="RHEA:33732"/>
    </physiologicalReaction>
    <physiologicalReaction direction="right-to-left" evidence="11">
        <dbReference type="Rhea" id="RHEA:33733"/>
    </physiologicalReaction>
</comment>
<dbReference type="PANTHER" id="PTHR12497">
    <property type="entry name" value="TAZ PROTEIN TAFAZZIN"/>
    <property type="match status" value="1"/>
</dbReference>
<dbReference type="CDD" id="cd07989">
    <property type="entry name" value="LPLAT_AGPAT-like"/>
    <property type="match status" value="1"/>
</dbReference>
<feature type="domain" description="Phospholipid/glycerol acyltransferase" evidence="13">
    <location>
        <begin position="85"/>
        <end position="209"/>
    </location>
</feature>
<keyword evidence="4" id="KW-1000">Mitochondrion outer membrane</keyword>
<evidence type="ECO:0000256" key="4">
    <source>
        <dbReference type="ARBA" id="ARBA00022787"/>
    </source>
</evidence>
<evidence type="ECO:0000256" key="11">
    <source>
        <dbReference type="ARBA" id="ARBA00047906"/>
    </source>
</evidence>
<keyword evidence="9 14" id="KW-0012">Acyltransferase</keyword>
<evidence type="ECO:0000256" key="6">
    <source>
        <dbReference type="ARBA" id="ARBA00023098"/>
    </source>
</evidence>
<organism evidence="14 15">
    <name type="scientific">Mycoemilia scoparia</name>
    <dbReference type="NCBI Taxonomy" id="417184"/>
    <lineage>
        <taxon>Eukaryota</taxon>
        <taxon>Fungi</taxon>
        <taxon>Fungi incertae sedis</taxon>
        <taxon>Zoopagomycota</taxon>
        <taxon>Kickxellomycotina</taxon>
        <taxon>Kickxellomycetes</taxon>
        <taxon>Kickxellales</taxon>
        <taxon>Kickxellaceae</taxon>
        <taxon>Mycoemilia</taxon>
    </lineage>
</organism>
<keyword evidence="15" id="KW-1185">Reference proteome</keyword>
<dbReference type="InterPro" id="IPR002123">
    <property type="entry name" value="Plipid/glycerol_acylTrfase"/>
</dbReference>
<dbReference type="SMART" id="SM00563">
    <property type="entry name" value="PlsC"/>
    <property type="match status" value="1"/>
</dbReference>
<evidence type="ECO:0000256" key="9">
    <source>
        <dbReference type="ARBA" id="ARBA00023315"/>
    </source>
</evidence>
<keyword evidence="6" id="KW-0443">Lipid metabolism</keyword>
<evidence type="ECO:0000256" key="7">
    <source>
        <dbReference type="ARBA" id="ARBA00023128"/>
    </source>
</evidence>
<evidence type="ECO:0000256" key="2">
    <source>
        <dbReference type="ARBA" id="ARBA00010524"/>
    </source>
</evidence>
<dbReference type="OrthoDB" id="193467at2759"/>
<evidence type="ECO:0000256" key="3">
    <source>
        <dbReference type="ARBA" id="ARBA00022679"/>
    </source>
</evidence>
<evidence type="ECO:0000259" key="13">
    <source>
        <dbReference type="SMART" id="SM00563"/>
    </source>
</evidence>
<dbReference type="AlphaFoldDB" id="A0A9W8A527"/>